<feature type="transmembrane region" description="Helical" evidence="3">
    <location>
        <begin position="21"/>
        <end position="40"/>
    </location>
</feature>
<feature type="region of interest" description="Disordered" evidence="2">
    <location>
        <begin position="202"/>
        <end position="344"/>
    </location>
</feature>
<feature type="coiled-coil region" evidence="1">
    <location>
        <begin position="74"/>
        <end position="167"/>
    </location>
</feature>
<reference evidence="5" key="1">
    <citation type="submission" date="2025-08" db="UniProtKB">
        <authorList>
            <consortium name="RefSeq"/>
        </authorList>
    </citation>
    <scope>IDENTIFICATION</scope>
    <source>
        <tissue evidence="5">Fruit stalk</tissue>
    </source>
</reference>
<feature type="compositionally biased region" description="Acidic residues" evidence="2">
    <location>
        <begin position="549"/>
        <end position="566"/>
    </location>
</feature>
<feature type="compositionally biased region" description="Acidic residues" evidence="2">
    <location>
        <begin position="518"/>
        <end position="536"/>
    </location>
</feature>
<gene>
    <name evidence="5" type="primary">LOC111293754</name>
</gene>
<dbReference type="OrthoDB" id="656845at2759"/>
<proteinExistence type="predicted"/>
<dbReference type="Proteomes" id="UP000515121">
    <property type="component" value="Unplaced"/>
</dbReference>
<dbReference type="AlphaFoldDB" id="A0A6P5YPI6"/>
<keyword evidence="4" id="KW-1185">Reference proteome</keyword>
<keyword evidence="3" id="KW-1133">Transmembrane helix</keyword>
<protein>
    <submittedName>
        <fullName evidence="5">LOW QUALITY PROTEIN: dentin matrix acidic phosphoprotein 1-like</fullName>
    </submittedName>
</protein>
<feature type="compositionally biased region" description="Basic and acidic residues" evidence="2">
    <location>
        <begin position="235"/>
        <end position="247"/>
    </location>
</feature>
<evidence type="ECO:0000313" key="4">
    <source>
        <dbReference type="Proteomes" id="UP000515121"/>
    </source>
</evidence>
<keyword evidence="1" id="KW-0175">Coiled coil</keyword>
<feature type="region of interest" description="Disordered" evidence="2">
    <location>
        <begin position="398"/>
        <end position="419"/>
    </location>
</feature>
<name>A0A6P5YPI6_DURZI</name>
<organism evidence="4 5">
    <name type="scientific">Durio zibethinus</name>
    <name type="common">Durian</name>
    <dbReference type="NCBI Taxonomy" id="66656"/>
    <lineage>
        <taxon>Eukaryota</taxon>
        <taxon>Viridiplantae</taxon>
        <taxon>Streptophyta</taxon>
        <taxon>Embryophyta</taxon>
        <taxon>Tracheophyta</taxon>
        <taxon>Spermatophyta</taxon>
        <taxon>Magnoliopsida</taxon>
        <taxon>eudicotyledons</taxon>
        <taxon>Gunneridae</taxon>
        <taxon>Pentapetalae</taxon>
        <taxon>rosids</taxon>
        <taxon>malvids</taxon>
        <taxon>Malvales</taxon>
        <taxon>Malvaceae</taxon>
        <taxon>Helicteroideae</taxon>
        <taxon>Durio</taxon>
    </lineage>
</organism>
<dbReference type="PANTHER" id="PTHR36143:SF4">
    <property type="entry name" value="OS08G0177500 PROTEIN"/>
    <property type="match status" value="1"/>
</dbReference>
<feature type="compositionally biased region" description="Polar residues" evidence="2">
    <location>
        <begin position="208"/>
        <end position="229"/>
    </location>
</feature>
<evidence type="ECO:0000256" key="2">
    <source>
        <dbReference type="SAM" id="MobiDB-lite"/>
    </source>
</evidence>
<dbReference type="RefSeq" id="XP_022742418.1">
    <property type="nucleotide sequence ID" value="XM_022886683.1"/>
</dbReference>
<feature type="compositionally biased region" description="Basic and acidic residues" evidence="2">
    <location>
        <begin position="293"/>
        <end position="305"/>
    </location>
</feature>
<keyword evidence="3" id="KW-0812">Transmembrane</keyword>
<evidence type="ECO:0000256" key="1">
    <source>
        <dbReference type="SAM" id="Coils"/>
    </source>
</evidence>
<dbReference type="GeneID" id="111293754"/>
<feature type="compositionally biased region" description="Basic and acidic residues" evidence="2">
    <location>
        <begin position="503"/>
        <end position="513"/>
    </location>
</feature>
<keyword evidence="3" id="KW-0472">Membrane</keyword>
<sequence length="566" mass="64215">MAMREGIISHKGNGNGYRGRPYGLMLLLAFGAALLGVIALHKLRERRIFNLLVEEKSRQLISPQLLLRREKECTKEMKRKAEETKAKIYSLRNQKMELDRRLLEMQSTIDSLKDEQRTMESELEEKQKEIKLLRYKDMESGNENPQLIALTATLKQKEAEIEDLKHRLESPVRVWSVSTDDPSNPPVNITVMGSLEQKKGGRVYESSAYKSGDNSTKAQEGNEITSNFPQEEDIREGVEDGSEKRGESTLGMDMAGGGQLQKQVSLGENARNEGPTGEMKNEYSKHTGTSGIDGEKNHANATEKIDDVDEQEEKSSFTGQLGKLKNPQQQAESQKLQRIHKGGKKLKIDEISRISRLPGKRWRILARNRFLKKNVNSEIDGAESMTSRGFSKEYKDVVRSREEGAVYDEGKQREETETGLRNEMDLTNANLTEHLNSEDTEDMKHRKVSAAGEYATSRNHDNSQATELPENTGVNEEVNNYTHDAKQLKVEEAARIKQNMNSRDVKELEKKAELNSTDGDEMEEDMEFADKEEQETEAANGDLSTDFMSDSEDKEGYMEETNETEF</sequence>
<accession>A0A6P5YPI6</accession>
<dbReference type="PANTHER" id="PTHR36143">
    <property type="entry name" value="OS08G0177500 PROTEIN"/>
    <property type="match status" value="1"/>
</dbReference>
<dbReference type="KEGG" id="dzi:111293754"/>
<feature type="region of interest" description="Disordered" evidence="2">
    <location>
        <begin position="434"/>
        <end position="477"/>
    </location>
</feature>
<feature type="compositionally biased region" description="Polar residues" evidence="2">
    <location>
        <begin position="326"/>
        <end position="336"/>
    </location>
</feature>
<evidence type="ECO:0000256" key="3">
    <source>
        <dbReference type="SAM" id="Phobius"/>
    </source>
</evidence>
<evidence type="ECO:0000313" key="5">
    <source>
        <dbReference type="RefSeq" id="XP_022742418.1"/>
    </source>
</evidence>
<feature type="region of interest" description="Disordered" evidence="2">
    <location>
        <begin position="497"/>
        <end position="566"/>
    </location>
</feature>